<dbReference type="Pfam" id="PF14100">
    <property type="entry name" value="DUF6807"/>
    <property type="match status" value="1"/>
</dbReference>
<dbReference type="AlphaFoldDB" id="A0A0F9FCC3"/>
<organism evidence="1">
    <name type="scientific">marine sediment metagenome</name>
    <dbReference type="NCBI Taxonomy" id="412755"/>
    <lineage>
        <taxon>unclassified sequences</taxon>
        <taxon>metagenomes</taxon>
        <taxon>ecological metagenomes</taxon>
    </lineage>
</organism>
<sequence length="358" mass="40492">TMKKIAPACLLIALICATTACTSKTKQQDSNADPFEIKVENIEAESRINVTVNGELFTSYMYADTFEKPFIFPIVAANGTTVTRGYPIESREGESVDHPHHTGYWFTYGYVNGIDFWGNSKMIPDSIKHRYGTIRLKSIHKIESLPDRGIIELSQEWVNPDGSIPIEEHVTYTFYAGKDYRIIDRISTLSTSMPEVSFADTKEGAFAIRVAKFLEFPSDRPQKYIDDYGNITEVPAVNNEGVNGNYLSSEGIEGGEVWGKRAKWMNLHGVQGSDTLSLVIMDHPSNLNYPTYWHARTYGLFSANPFGVKDFTEGEEELNFLLKEGEILAFKHRLLIKSGNEFSAPEIETNWKKFTEQY</sequence>
<dbReference type="InterPro" id="IPR029475">
    <property type="entry name" value="DUF6807"/>
</dbReference>
<accession>A0A0F9FCC3</accession>
<evidence type="ECO:0008006" key="2">
    <source>
        <dbReference type="Google" id="ProtNLM"/>
    </source>
</evidence>
<comment type="caution">
    <text evidence="1">The sequence shown here is derived from an EMBL/GenBank/DDBJ whole genome shotgun (WGS) entry which is preliminary data.</text>
</comment>
<dbReference type="EMBL" id="LAZR01021865">
    <property type="protein sequence ID" value="KKL83848.1"/>
    <property type="molecule type" value="Genomic_DNA"/>
</dbReference>
<feature type="non-terminal residue" evidence="1">
    <location>
        <position position="1"/>
    </location>
</feature>
<proteinExistence type="predicted"/>
<evidence type="ECO:0000313" key="1">
    <source>
        <dbReference type="EMBL" id="KKL83848.1"/>
    </source>
</evidence>
<gene>
    <name evidence="1" type="ORF">LCGC14_1970610</name>
</gene>
<protein>
    <recommendedName>
        <fullName evidence="2">Methane oxygenase PmoA</fullName>
    </recommendedName>
</protein>
<name>A0A0F9FCC3_9ZZZZ</name>
<reference evidence="1" key="1">
    <citation type="journal article" date="2015" name="Nature">
        <title>Complex archaea that bridge the gap between prokaryotes and eukaryotes.</title>
        <authorList>
            <person name="Spang A."/>
            <person name="Saw J.H."/>
            <person name="Jorgensen S.L."/>
            <person name="Zaremba-Niedzwiedzka K."/>
            <person name="Martijn J."/>
            <person name="Lind A.E."/>
            <person name="van Eijk R."/>
            <person name="Schleper C."/>
            <person name="Guy L."/>
            <person name="Ettema T.J."/>
        </authorList>
    </citation>
    <scope>NUCLEOTIDE SEQUENCE</scope>
</reference>